<name>A0A518D7M9_9BACT</name>
<evidence type="ECO:0000256" key="1">
    <source>
        <dbReference type="ARBA" id="ARBA00022490"/>
    </source>
</evidence>
<dbReference type="NCBIfam" id="TIGR00408">
    <property type="entry name" value="proS_fam_I"/>
    <property type="match status" value="1"/>
</dbReference>
<feature type="domain" description="Aminoacyl-transfer RNA synthetases class-II family profile" evidence="10">
    <location>
        <begin position="43"/>
        <end position="295"/>
    </location>
</feature>
<comment type="domain">
    <text evidence="9">Consists of three domains: the N-terminal catalytic domain, the anticodon-binding domain and the C-terminal extension.</text>
</comment>
<protein>
    <recommendedName>
        <fullName evidence="9">Proline--tRNA ligase</fullName>
        <ecNumber evidence="9">6.1.1.15</ecNumber>
    </recommendedName>
    <alternativeName>
        <fullName evidence="9">Prolyl-tRNA synthetase</fullName>
        <shortName evidence="9">ProRS</shortName>
    </alternativeName>
</protein>
<dbReference type="InterPro" id="IPR004154">
    <property type="entry name" value="Anticodon-bd"/>
</dbReference>
<reference evidence="11 12" key="1">
    <citation type="submission" date="2019-02" db="EMBL/GenBank/DDBJ databases">
        <title>Deep-cultivation of Planctomycetes and their phenomic and genomic characterization uncovers novel biology.</title>
        <authorList>
            <person name="Wiegand S."/>
            <person name="Jogler M."/>
            <person name="Boedeker C."/>
            <person name="Pinto D."/>
            <person name="Vollmers J."/>
            <person name="Rivas-Marin E."/>
            <person name="Kohn T."/>
            <person name="Peeters S.H."/>
            <person name="Heuer A."/>
            <person name="Rast P."/>
            <person name="Oberbeckmann S."/>
            <person name="Bunk B."/>
            <person name="Jeske O."/>
            <person name="Meyerdierks A."/>
            <person name="Storesund J.E."/>
            <person name="Kallscheuer N."/>
            <person name="Luecker S."/>
            <person name="Lage O.M."/>
            <person name="Pohl T."/>
            <person name="Merkel B.J."/>
            <person name="Hornburger P."/>
            <person name="Mueller R.-W."/>
            <person name="Bruemmer F."/>
            <person name="Labrenz M."/>
            <person name="Spormann A.M."/>
            <person name="Op den Camp H."/>
            <person name="Overmann J."/>
            <person name="Amann R."/>
            <person name="Jetten M.S.M."/>
            <person name="Mascher T."/>
            <person name="Medema M.H."/>
            <person name="Devos D.P."/>
            <person name="Kaster A.-K."/>
            <person name="Ovreas L."/>
            <person name="Rohde M."/>
            <person name="Galperin M.Y."/>
            <person name="Jogler C."/>
        </authorList>
    </citation>
    <scope>NUCLEOTIDE SEQUENCE [LARGE SCALE GENOMIC DNA]</scope>
    <source>
        <strain evidence="11 12">Pla175</strain>
    </source>
</reference>
<keyword evidence="1 9" id="KW-0963">Cytoplasm</keyword>
<dbReference type="EMBL" id="CP036291">
    <property type="protein sequence ID" value="QDU87488.1"/>
    <property type="molecule type" value="Genomic_DNA"/>
</dbReference>
<dbReference type="Gene3D" id="3.40.50.800">
    <property type="entry name" value="Anticodon-binding domain"/>
    <property type="match status" value="1"/>
</dbReference>
<evidence type="ECO:0000256" key="8">
    <source>
        <dbReference type="ARBA" id="ARBA00060806"/>
    </source>
</evidence>
<dbReference type="AlphaFoldDB" id="A0A518D7M9"/>
<dbReference type="PANTHER" id="PTHR43382:SF2">
    <property type="entry name" value="BIFUNCTIONAL GLUTAMATE_PROLINE--TRNA LIGASE"/>
    <property type="match status" value="1"/>
</dbReference>
<dbReference type="Proteomes" id="UP000317429">
    <property type="component" value="Chromosome"/>
</dbReference>
<dbReference type="InterPro" id="IPR016061">
    <property type="entry name" value="Pro-tRNA_ligase_II_C"/>
</dbReference>
<dbReference type="InterPro" id="IPR033721">
    <property type="entry name" value="ProRS_core_arch_euk"/>
</dbReference>
<comment type="catalytic activity">
    <reaction evidence="7 9">
        <text>tRNA(Pro) + L-proline + ATP = L-prolyl-tRNA(Pro) + AMP + diphosphate</text>
        <dbReference type="Rhea" id="RHEA:14305"/>
        <dbReference type="Rhea" id="RHEA-COMP:9700"/>
        <dbReference type="Rhea" id="RHEA-COMP:9702"/>
        <dbReference type="ChEBI" id="CHEBI:30616"/>
        <dbReference type="ChEBI" id="CHEBI:33019"/>
        <dbReference type="ChEBI" id="CHEBI:60039"/>
        <dbReference type="ChEBI" id="CHEBI:78442"/>
        <dbReference type="ChEBI" id="CHEBI:78532"/>
        <dbReference type="ChEBI" id="CHEBI:456215"/>
        <dbReference type="EC" id="6.1.1.15"/>
    </reaction>
</comment>
<dbReference type="GO" id="GO:0005737">
    <property type="term" value="C:cytoplasm"/>
    <property type="evidence" value="ECO:0007669"/>
    <property type="project" value="UniProtKB-SubCell"/>
</dbReference>
<evidence type="ECO:0000259" key="10">
    <source>
        <dbReference type="PROSITE" id="PS50862"/>
    </source>
</evidence>
<dbReference type="PANTHER" id="PTHR43382">
    <property type="entry name" value="PROLYL-TRNA SYNTHETASE"/>
    <property type="match status" value="1"/>
</dbReference>
<dbReference type="Pfam" id="PF09180">
    <property type="entry name" value="ProRS-C_1"/>
    <property type="match status" value="1"/>
</dbReference>
<gene>
    <name evidence="9 11" type="primary">proS</name>
    <name evidence="11" type="ORF">Pla175_08500</name>
</gene>
<dbReference type="FunFam" id="3.30.930.10:FF:000023">
    <property type="entry name" value="Proline--tRNA ligase"/>
    <property type="match status" value="1"/>
</dbReference>
<evidence type="ECO:0000256" key="6">
    <source>
        <dbReference type="ARBA" id="ARBA00023146"/>
    </source>
</evidence>
<organism evidence="11 12">
    <name type="scientific">Pirellulimonas nuda</name>
    <dbReference type="NCBI Taxonomy" id="2528009"/>
    <lineage>
        <taxon>Bacteria</taxon>
        <taxon>Pseudomonadati</taxon>
        <taxon>Planctomycetota</taxon>
        <taxon>Planctomycetia</taxon>
        <taxon>Pirellulales</taxon>
        <taxon>Lacipirellulaceae</taxon>
        <taxon>Pirellulimonas</taxon>
    </lineage>
</organism>
<keyword evidence="6 9" id="KW-0030">Aminoacyl-tRNA synthetase</keyword>
<keyword evidence="4 9" id="KW-0067">ATP-binding</keyword>
<comment type="subunit">
    <text evidence="9">Homodimer.</text>
</comment>
<evidence type="ECO:0000313" key="11">
    <source>
        <dbReference type="EMBL" id="QDU87488.1"/>
    </source>
</evidence>
<dbReference type="SUPFAM" id="SSF64586">
    <property type="entry name" value="C-terminal domain of ProRS"/>
    <property type="match status" value="1"/>
</dbReference>
<dbReference type="OrthoDB" id="9809052at2"/>
<sequence>MAKTAISPTRAENYPEWYQQVIKGADLAENSDVRGCMVIKPWGYAIWENIQRRLDTMFKATGHENAYFPLFIPMSFLEKEAEHVEGFAKECAVVTHHRLEPDGKGGLQPAPSAKLDEPLIVRPTSETIIGATFARWVQSYRDLPILINQWANVVRWELRTRMFLRTTEFLWQEGHTVHATEEEARAETRQMLDVYAQFAEQHMAMPVIKGEKTAGERFPGAVATYSIEAMMQDRKALQAGTSHFLGQNFAKAQDIKFQNQAGEVQLAWTTSWGVSTRLVGGLIMTHADDDGLVLPPKLAPAHVVVLPMYKSDEERAEVLKYVGELKSGLEAQQYDGEPVRVRIDDRDLRGGDKKWQWVRRGVPLRVEIGPRDLADGAFPVSRRDSSERGPKMSAAQFIEAAPGLLAEIQQSLFDRANAERQAATQTIDSLKDFDAFFAEGAPGGLAYCHFTDGPEMEAHCKALKVTPRCVPIDGEAEAGKCIFSGAPSEKRALFARAY</sequence>
<keyword evidence="5 9" id="KW-0648">Protein biosynthesis</keyword>
<dbReference type="GO" id="GO:0004827">
    <property type="term" value="F:proline-tRNA ligase activity"/>
    <property type="evidence" value="ECO:0007669"/>
    <property type="project" value="UniProtKB-UniRule"/>
</dbReference>
<dbReference type="GO" id="GO:0017101">
    <property type="term" value="C:aminoacyl-tRNA synthetase multienzyme complex"/>
    <property type="evidence" value="ECO:0007669"/>
    <property type="project" value="TreeGrafter"/>
</dbReference>
<dbReference type="Gene3D" id="3.30.110.30">
    <property type="entry name" value="C-terminal domain of ProRS"/>
    <property type="match status" value="1"/>
</dbReference>
<dbReference type="KEGG" id="pnd:Pla175_08500"/>
<comment type="similarity">
    <text evidence="8 9">Belongs to the class-II aminoacyl-tRNA synthetase family. ProS type 3 subfamily.</text>
</comment>
<dbReference type="PROSITE" id="PS50862">
    <property type="entry name" value="AA_TRNA_LIGASE_II"/>
    <property type="match status" value="1"/>
</dbReference>
<evidence type="ECO:0000256" key="3">
    <source>
        <dbReference type="ARBA" id="ARBA00022741"/>
    </source>
</evidence>
<keyword evidence="12" id="KW-1185">Reference proteome</keyword>
<evidence type="ECO:0000256" key="4">
    <source>
        <dbReference type="ARBA" id="ARBA00022840"/>
    </source>
</evidence>
<dbReference type="Pfam" id="PF00587">
    <property type="entry name" value="tRNA-synt_2b"/>
    <property type="match status" value="1"/>
</dbReference>
<dbReference type="Gene3D" id="3.30.930.10">
    <property type="entry name" value="Bira Bifunctional Protein, Domain 2"/>
    <property type="match status" value="1"/>
</dbReference>
<dbReference type="InterPro" id="IPR017449">
    <property type="entry name" value="Pro-tRNA_synth_II"/>
</dbReference>
<dbReference type="RefSeq" id="WP_145281450.1">
    <property type="nucleotide sequence ID" value="NZ_CP036291.1"/>
</dbReference>
<dbReference type="GO" id="GO:0005524">
    <property type="term" value="F:ATP binding"/>
    <property type="evidence" value="ECO:0007669"/>
    <property type="project" value="UniProtKB-UniRule"/>
</dbReference>
<dbReference type="HAMAP" id="MF_01571">
    <property type="entry name" value="Pro_tRNA_synth_type3"/>
    <property type="match status" value="1"/>
</dbReference>
<evidence type="ECO:0000256" key="5">
    <source>
        <dbReference type="ARBA" id="ARBA00022917"/>
    </source>
</evidence>
<dbReference type="CDD" id="cd00778">
    <property type="entry name" value="ProRS_core_arch_euk"/>
    <property type="match status" value="1"/>
</dbReference>
<dbReference type="GO" id="GO:0006433">
    <property type="term" value="P:prolyl-tRNA aminoacylation"/>
    <property type="evidence" value="ECO:0007669"/>
    <property type="project" value="UniProtKB-UniRule"/>
</dbReference>
<evidence type="ECO:0000256" key="2">
    <source>
        <dbReference type="ARBA" id="ARBA00022598"/>
    </source>
</evidence>
<proteinExistence type="inferred from homology"/>
<evidence type="ECO:0000256" key="9">
    <source>
        <dbReference type="HAMAP-Rule" id="MF_01571"/>
    </source>
</evidence>
<dbReference type="EC" id="6.1.1.15" evidence="9"/>
<dbReference type="InterPro" id="IPR036621">
    <property type="entry name" value="Anticodon-bd_dom_sf"/>
</dbReference>
<dbReference type="InterPro" id="IPR002314">
    <property type="entry name" value="aa-tRNA-synt_IIb"/>
</dbReference>
<keyword evidence="3 9" id="KW-0547">Nucleotide-binding</keyword>
<dbReference type="InterPro" id="IPR006195">
    <property type="entry name" value="aa-tRNA-synth_II"/>
</dbReference>
<evidence type="ECO:0000313" key="12">
    <source>
        <dbReference type="Proteomes" id="UP000317429"/>
    </source>
</evidence>
<dbReference type="SUPFAM" id="SSF52954">
    <property type="entry name" value="Class II aaRS ABD-related"/>
    <property type="match status" value="1"/>
</dbReference>
<dbReference type="InterPro" id="IPR045864">
    <property type="entry name" value="aa-tRNA-synth_II/BPL/LPL"/>
</dbReference>
<comment type="function">
    <text evidence="9">Catalyzes the attachment of proline to tRNA(Pro) in a two-step reaction: proline is first activated by ATP to form Pro-AMP and then transferred to the acceptor end of tRNA(Pro).</text>
</comment>
<dbReference type="Pfam" id="PF03129">
    <property type="entry name" value="HGTP_anticodon"/>
    <property type="match status" value="1"/>
</dbReference>
<dbReference type="InterPro" id="IPR004499">
    <property type="entry name" value="Pro-tRNA-ligase_IIa_arc-type"/>
</dbReference>
<evidence type="ECO:0000256" key="7">
    <source>
        <dbReference type="ARBA" id="ARBA00047671"/>
    </source>
</evidence>
<keyword evidence="2 9" id="KW-0436">Ligase</keyword>
<dbReference type="SUPFAM" id="SSF55681">
    <property type="entry name" value="Class II aaRS and biotin synthetases"/>
    <property type="match status" value="1"/>
</dbReference>
<dbReference type="SMART" id="SM00946">
    <property type="entry name" value="ProRS-C_1"/>
    <property type="match status" value="1"/>
</dbReference>
<accession>A0A518D7M9</accession>
<comment type="subcellular location">
    <subcellularLocation>
        <location evidence="9">Cytoplasm</location>
    </subcellularLocation>
</comment>